<protein>
    <submittedName>
        <fullName evidence="2">Uncharacterized protein</fullName>
    </submittedName>
</protein>
<dbReference type="Proteomes" id="UP000184052">
    <property type="component" value="Unassembled WGS sequence"/>
</dbReference>
<keyword evidence="3" id="KW-1185">Reference proteome</keyword>
<evidence type="ECO:0000256" key="1">
    <source>
        <dbReference type="SAM" id="Phobius"/>
    </source>
</evidence>
<evidence type="ECO:0000313" key="3">
    <source>
        <dbReference type="Proteomes" id="UP000184052"/>
    </source>
</evidence>
<reference evidence="2 3" key="1">
    <citation type="submission" date="2016-11" db="EMBL/GenBank/DDBJ databases">
        <authorList>
            <person name="Jaros S."/>
            <person name="Januszkiewicz K."/>
            <person name="Wedrychowicz H."/>
        </authorList>
    </citation>
    <scope>NUCLEOTIDE SEQUENCE [LARGE SCALE GENOMIC DNA]</scope>
    <source>
        <strain evidence="2 3">DSM 17477</strain>
    </source>
</reference>
<keyword evidence="1" id="KW-0472">Membrane</keyword>
<gene>
    <name evidence="2" type="ORF">SAMN02745751_01233</name>
</gene>
<keyword evidence="1" id="KW-1133">Transmembrane helix</keyword>
<proteinExistence type="predicted"/>
<sequence>MNYFSFSSTQHFASITESRFGMQMFVSASILHMLCSASGGLQLIFIFLLFFTIFTS</sequence>
<accession>A0A1M6EL61</accession>
<keyword evidence="1" id="KW-0812">Transmembrane</keyword>
<organism evidence="2 3">
    <name type="scientific">Dethiosulfatibacter aminovorans DSM 17477</name>
    <dbReference type="NCBI Taxonomy" id="1121476"/>
    <lineage>
        <taxon>Bacteria</taxon>
        <taxon>Bacillati</taxon>
        <taxon>Bacillota</taxon>
        <taxon>Tissierellia</taxon>
        <taxon>Dethiosulfatibacter</taxon>
    </lineage>
</organism>
<evidence type="ECO:0000313" key="2">
    <source>
        <dbReference type="EMBL" id="SHI86169.1"/>
    </source>
</evidence>
<dbReference type="AlphaFoldDB" id="A0A1M6EL61"/>
<dbReference type="EMBL" id="FQZL01000007">
    <property type="protein sequence ID" value="SHI86169.1"/>
    <property type="molecule type" value="Genomic_DNA"/>
</dbReference>
<name>A0A1M6EL61_9FIRM</name>
<dbReference type="STRING" id="1121476.SAMN02745751_01233"/>
<feature type="transmembrane region" description="Helical" evidence="1">
    <location>
        <begin position="30"/>
        <end position="54"/>
    </location>
</feature>